<evidence type="ECO:0008006" key="5">
    <source>
        <dbReference type="Google" id="ProtNLM"/>
    </source>
</evidence>
<name>A0A8B0SNZ6_9GAMM</name>
<feature type="signal peptide" evidence="1">
    <location>
        <begin position="1"/>
        <end position="22"/>
    </location>
</feature>
<dbReference type="AlphaFoldDB" id="A0A8B0SNZ6"/>
<dbReference type="RefSeq" id="WP_207249610.1">
    <property type="nucleotide sequence ID" value="NZ_JAFMPM010000005.1"/>
</dbReference>
<evidence type="ECO:0000256" key="1">
    <source>
        <dbReference type="SAM" id="SignalP"/>
    </source>
</evidence>
<accession>A0A8B0SNZ6</accession>
<dbReference type="PROSITE" id="PS51257">
    <property type="entry name" value="PROKAR_LIPOPROTEIN"/>
    <property type="match status" value="1"/>
</dbReference>
<dbReference type="EMBL" id="CP072748">
    <property type="protein sequence ID" value="QTX10622.1"/>
    <property type="molecule type" value="Genomic_DNA"/>
</dbReference>
<dbReference type="EMBL" id="JAFMPM010000005">
    <property type="protein sequence ID" value="MBO0611718.1"/>
    <property type="molecule type" value="Genomic_DNA"/>
</dbReference>
<reference evidence="2 4" key="1">
    <citation type="submission" date="2021-03" db="EMBL/GenBank/DDBJ databases">
        <title>Draft genome and methylome analysis of Thiotrix fructosivoruns ATCC 49748.</title>
        <authorList>
            <person name="Fomenkov A."/>
            <person name="Grabovich M.Y."/>
            <person name="Roberts R.J."/>
        </authorList>
    </citation>
    <scope>NUCLEOTIDE SEQUENCE [LARGE SCALE GENOMIC DNA]</scope>
    <source>
        <strain evidence="2 4">ATCC 49748</strain>
        <plasmid evidence="2">pTfr446</plasmid>
    </source>
</reference>
<keyword evidence="1" id="KW-0732">Signal</keyword>
<keyword evidence="4" id="KW-1185">Reference proteome</keyword>
<evidence type="ECO:0000313" key="3">
    <source>
        <dbReference type="EMBL" id="QTX10622.1"/>
    </source>
</evidence>
<keyword evidence="2" id="KW-0614">Plasmid</keyword>
<proteinExistence type="predicted"/>
<geneLocation type="plasmid" evidence="2">
    <name>pTfr446</name>
</geneLocation>
<organism evidence="3">
    <name type="scientific">Thiothrix fructosivorans</name>
    <dbReference type="NCBI Taxonomy" id="111770"/>
    <lineage>
        <taxon>Bacteria</taxon>
        <taxon>Pseudomonadati</taxon>
        <taxon>Pseudomonadota</taxon>
        <taxon>Gammaproteobacteria</taxon>
        <taxon>Thiotrichales</taxon>
        <taxon>Thiotrichaceae</taxon>
        <taxon>Thiothrix</taxon>
    </lineage>
</organism>
<dbReference type="Proteomes" id="UP000664466">
    <property type="component" value="Unassembled WGS sequence"/>
</dbReference>
<gene>
    <name evidence="3" type="ORF">J1836_018990</name>
    <name evidence="2" type="ORF">J1836_02075</name>
</gene>
<evidence type="ECO:0000313" key="2">
    <source>
        <dbReference type="EMBL" id="MBO0611718.1"/>
    </source>
</evidence>
<feature type="chain" id="PRO_5032435396" description="Lipoprotein" evidence="1">
    <location>
        <begin position="23"/>
        <end position="102"/>
    </location>
</feature>
<reference evidence="3" key="2">
    <citation type="submission" date="2021-04" db="EMBL/GenBank/DDBJ databases">
        <title>Complete Genome and methylome analysis of Thiothrix fructosivorans ATCC 49748.</title>
        <authorList>
            <person name="Fomenkov A."/>
            <person name="Sun L."/>
            <person name="Vincze T."/>
            <person name="Grabovich M.Y."/>
            <person name="Roberts R.J."/>
        </authorList>
    </citation>
    <scope>NUCLEOTIDE SEQUENCE</scope>
    <source>
        <strain evidence="3">ATCC 49748</strain>
    </source>
</reference>
<protein>
    <recommendedName>
        <fullName evidence="5">Lipoprotein</fullName>
    </recommendedName>
</protein>
<sequence>MLRAVMSLLTVALLSVGCTTQGKPFIQADGNLQHGIAEASDWVFRAGSKTYQDVGQVTVSAGYDWKPCYAYAGVSHLSLARYGHDIGLNSVMAGVGCRYYFH</sequence>
<evidence type="ECO:0000313" key="4">
    <source>
        <dbReference type="Proteomes" id="UP000664466"/>
    </source>
</evidence>